<feature type="domain" description="Cysteinyl-tRNA ligase anticodon binding" evidence="17">
    <location>
        <begin position="408"/>
        <end position="452"/>
    </location>
</feature>
<dbReference type="GO" id="GO:0046872">
    <property type="term" value="F:metal ion binding"/>
    <property type="evidence" value="ECO:0007669"/>
    <property type="project" value="UniProtKB-KW"/>
</dbReference>
<dbReference type="Pfam" id="PF23493">
    <property type="entry name" value="CysS_C"/>
    <property type="match status" value="1"/>
</dbReference>
<sequence length="472" mass="52348">MAIALYNTLSRRVEPLEPMSPGAVRMFVCGPTVYDLAHVGHAKTYTQFDFLARYLRLRGFEVTYAQNITDIDDKIIRRAADVGREPRELAAEFEDAYRQDMAALGNTEVDVYARAHDYIDAIVAQVQALVERGHAYQLDDGWYFDLSTFPGYGKLSGRTEVAEGDSVARIDENDAKRNAGDFALWKARKPGDPFWDTPLGPGRPGWHIEDTAITEALFGPQYDLHGGAVDLIFPHHEAEIAQMEAASGKEPLVRHWVHTGLLRVDGAKMSKSSGNFLTLHDALAMSDYRTLRYAFLSQHYRSSMELSTTVLEQARGARRRVENFARLIDRSAPETPAAVEAAEATWAAMIDRLDDDLDTPAALAALFGYIREQNRSDQTAGPSAWGLLQRVNELFDMFDLDVRSVDDAEIEAQLARRAELRTARDFAGADQIRDALAGRGIVIEDTPNGTRWWLAEDAVSSTGAAPASSVGH</sequence>
<keyword evidence="8 14" id="KW-0547">Nucleotide-binding</keyword>
<dbReference type="SUPFAM" id="SSF52374">
    <property type="entry name" value="Nucleotidylyl transferase"/>
    <property type="match status" value="1"/>
</dbReference>
<keyword evidence="10 14" id="KW-0067">ATP-binding</keyword>
<evidence type="ECO:0000259" key="16">
    <source>
        <dbReference type="Pfam" id="PF09190"/>
    </source>
</evidence>
<dbReference type="CDD" id="cd00672">
    <property type="entry name" value="CysRS_core"/>
    <property type="match status" value="1"/>
</dbReference>
<dbReference type="NCBIfam" id="TIGR00435">
    <property type="entry name" value="cysS"/>
    <property type="match status" value="1"/>
</dbReference>
<evidence type="ECO:0000256" key="10">
    <source>
        <dbReference type="ARBA" id="ARBA00022840"/>
    </source>
</evidence>
<evidence type="ECO:0000256" key="7">
    <source>
        <dbReference type="ARBA" id="ARBA00022723"/>
    </source>
</evidence>
<evidence type="ECO:0000313" key="19">
    <source>
        <dbReference type="Proteomes" id="UP001165405"/>
    </source>
</evidence>
<evidence type="ECO:0000256" key="6">
    <source>
        <dbReference type="ARBA" id="ARBA00022598"/>
    </source>
</evidence>
<comment type="catalytic activity">
    <reaction evidence="13 14">
        <text>tRNA(Cys) + L-cysteine + ATP = L-cysteinyl-tRNA(Cys) + AMP + diphosphate</text>
        <dbReference type="Rhea" id="RHEA:17773"/>
        <dbReference type="Rhea" id="RHEA-COMP:9661"/>
        <dbReference type="Rhea" id="RHEA-COMP:9679"/>
        <dbReference type="ChEBI" id="CHEBI:30616"/>
        <dbReference type="ChEBI" id="CHEBI:33019"/>
        <dbReference type="ChEBI" id="CHEBI:35235"/>
        <dbReference type="ChEBI" id="CHEBI:78442"/>
        <dbReference type="ChEBI" id="CHEBI:78517"/>
        <dbReference type="ChEBI" id="CHEBI:456215"/>
        <dbReference type="EC" id="6.1.1.16"/>
    </reaction>
</comment>
<evidence type="ECO:0000256" key="9">
    <source>
        <dbReference type="ARBA" id="ARBA00022833"/>
    </source>
</evidence>
<feature type="domain" description="Cysteinyl-tRNA synthetase class Ia DALR" evidence="16">
    <location>
        <begin position="350"/>
        <end position="384"/>
    </location>
</feature>
<accession>A0AA41QEK8</accession>
<dbReference type="InterPro" id="IPR015803">
    <property type="entry name" value="Cys-tRNA-ligase"/>
</dbReference>
<evidence type="ECO:0000259" key="15">
    <source>
        <dbReference type="Pfam" id="PF01406"/>
    </source>
</evidence>
<evidence type="ECO:0000256" key="12">
    <source>
        <dbReference type="ARBA" id="ARBA00023146"/>
    </source>
</evidence>
<dbReference type="Gene3D" id="1.20.120.1910">
    <property type="entry name" value="Cysteine-tRNA ligase, C-terminal anti-codon recognition domain"/>
    <property type="match status" value="1"/>
</dbReference>
<dbReference type="InterPro" id="IPR009080">
    <property type="entry name" value="tRNAsynth_Ia_anticodon-bd"/>
</dbReference>
<keyword evidence="5 14" id="KW-0963">Cytoplasm</keyword>
<evidence type="ECO:0000256" key="1">
    <source>
        <dbReference type="ARBA" id="ARBA00001947"/>
    </source>
</evidence>
<keyword evidence="12 14" id="KW-0030">Aminoacyl-tRNA synthetase</keyword>
<comment type="caution">
    <text evidence="14">Lacks conserved residue(s) required for the propagation of feature annotation.</text>
</comment>
<evidence type="ECO:0000256" key="11">
    <source>
        <dbReference type="ARBA" id="ARBA00022917"/>
    </source>
</evidence>
<dbReference type="GO" id="GO:0005524">
    <property type="term" value="F:ATP binding"/>
    <property type="evidence" value="ECO:0007669"/>
    <property type="project" value="UniProtKB-UniRule"/>
</dbReference>
<evidence type="ECO:0000256" key="13">
    <source>
        <dbReference type="ARBA" id="ARBA00047398"/>
    </source>
</evidence>
<dbReference type="Proteomes" id="UP001165405">
    <property type="component" value="Unassembled WGS sequence"/>
</dbReference>
<dbReference type="InterPro" id="IPR032678">
    <property type="entry name" value="tRNA-synt_1_cat_dom"/>
</dbReference>
<keyword evidence="19" id="KW-1185">Reference proteome</keyword>
<proteinExistence type="inferred from homology"/>
<dbReference type="PANTHER" id="PTHR10890">
    <property type="entry name" value="CYSTEINYL-TRNA SYNTHETASE"/>
    <property type="match status" value="1"/>
</dbReference>
<dbReference type="HAMAP" id="MF_00041">
    <property type="entry name" value="Cys_tRNA_synth"/>
    <property type="match status" value="1"/>
</dbReference>
<comment type="cofactor">
    <cofactor evidence="1">
        <name>Zn(2+)</name>
        <dbReference type="ChEBI" id="CHEBI:29105"/>
    </cofactor>
</comment>
<dbReference type="InterPro" id="IPR024909">
    <property type="entry name" value="Cys-tRNA/MSH_ligase"/>
</dbReference>
<organism evidence="18 19">
    <name type="scientific">Antribacter soli</name>
    <dbReference type="NCBI Taxonomy" id="2910976"/>
    <lineage>
        <taxon>Bacteria</taxon>
        <taxon>Bacillati</taxon>
        <taxon>Actinomycetota</taxon>
        <taxon>Actinomycetes</taxon>
        <taxon>Micrococcales</taxon>
        <taxon>Promicromonosporaceae</taxon>
        <taxon>Antribacter</taxon>
    </lineage>
</organism>
<dbReference type="Pfam" id="PF01406">
    <property type="entry name" value="tRNA-synt_1e"/>
    <property type="match status" value="1"/>
</dbReference>
<dbReference type="GO" id="GO:0005737">
    <property type="term" value="C:cytoplasm"/>
    <property type="evidence" value="ECO:0007669"/>
    <property type="project" value="UniProtKB-SubCell"/>
</dbReference>
<dbReference type="PANTHER" id="PTHR10890:SF3">
    <property type="entry name" value="CYSTEINE--TRNA LIGASE, CYTOPLASMIC"/>
    <property type="match status" value="1"/>
</dbReference>
<dbReference type="PRINTS" id="PR00983">
    <property type="entry name" value="TRNASYNTHCYS"/>
</dbReference>
<dbReference type="EMBL" id="JAKGSG010000036">
    <property type="protein sequence ID" value="MCF4122029.1"/>
    <property type="molecule type" value="Genomic_DNA"/>
</dbReference>
<dbReference type="InterPro" id="IPR015273">
    <property type="entry name" value="Cys-tRNA-synt_Ia_DALR"/>
</dbReference>
<dbReference type="InterPro" id="IPR014729">
    <property type="entry name" value="Rossmann-like_a/b/a_fold"/>
</dbReference>
<evidence type="ECO:0000256" key="8">
    <source>
        <dbReference type="ARBA" id="ARBA00022741"/>
    </source>
</evidence>
<comment type="similarity">
    <text evidence="3 14">Belongs to the class-I aminoacyl-tRNA synthetase family.</text>
</comment>
<reference evidence="18" key="1">
    <citation type="submission" date="2022-01" db="EMBL/GenBank/DDBJ databases">
        <title>Antribacter sp. nov., isolated from Guizhou of China.</title>
        <authorList>
            <person name="Chengliang C."/>
            <person name="Ya Z."/>
        </authorList>
    </citation>
    <scope>NUCLEOTIDE SEQUENCE</scope>
    <source>
        <strain evidence="18">KLBMP 9083</strain>
    </source>
</reference>
<evidence type="ECO:0000256" key="14">
    <source>
        <dbReference type="HAMAP-Rule" id="MF_00041"/>
    </source>
</evidence>
<dbReference type="AlphaFoldDB" id="A0AA41QEK8"/>
<keyword evidence="11 14" id="KW-0648">Protein biosynthesis</keyword>
<evidence type="ECO:0000256" key="2">
    <source>
        <dbReference type="ARBA" id="ARBA00004496"/>
    </source>
</evidence>
<name>A0AA41QEK8_9MICO</name>
<evidence type="ECO:0000256" key="5">
    <source>
        <dbReference type="ARBA" id="ARBA00022490"/>
    </source>
</evidence>
<keyword evidence="9" id="KW-0862">Zinc</keyword>
<gene>
    <name evidence="14 18" type="primary">cysS</name>
    <name evidence="18" type="ORF">L1785_13680</name>
</gene>
<dbReference type="SUPFAM" id="SSF47323">
    <property type="entry name" value="Anticodon-binding domain of a subclass of class I aminoacyl-tRNA synthetases"/>
    <property type="match status" value="1"/>
</dbReference>
<protein>
    <recommendedName>
        <fullName evidence="14">Cysteine--tRNA ligase</fullName>
        <ecNumber evidence="14">6.1.1.16</ecNumber>
    </recommendedName>
    <alternativeName>
        <fullName evidence="14">Cysteinyl-tRNA synthetase</fullName>
        <shortName evidence="14">CysRS</shortName>
    </alternativeName>
</protein>
<keyword evidence="6 14" id="KW-0436">Ligase</keyword>
<feature type="short sequence motif" description="'HIGH' region" evidence="14">
    <location>
        <begin position="31"/>
        <end position="41"/>
    </location>
</feature>
<keyword evidence="7" id="KW-0479">Metal-binding</keyword>
<dbReference type="InterPro" id="IPR056411">
    <property type="entry name" value="CysS_C"/>
</dbReference>
<evidence type="ECO:0000259" key="17">
    <source>
        <dbReference type="Pfam" id="PF23493"/>
    </source>
</evidence>
<comment type="caution">
    <text evidence="18">The sequence shown here is derived from an EMBL/GenBank/DDBJ whole genome shotgun (WGS) entry which is preliminary data.</text>
</comment>
<dbReference type="Pfam" id="PF09190">
    <property type="entry name" value="DALR_2"/>
    <property type="match status" value="1"/>
</dbReference>
<dbReference type="EC" id="6.1.1.16" evidence="14"/>
<dbReference type="GO" id="GO:0004817">
    <property type="term" value="F:cysteine-tRNA ligase activity"/>
    <property type="evidence" value="ECO:0007669"/>
    <property type="project" value="UniProtKB-UniRule"/>
</dbReference>
<dbReference type="GO" id="GO:0006423">
    <property type="term" value="P:cysteinyl-tRNA aminoacylation"/>
    <property type="evidence" value="ECO:0007669"/>
    <property type="project" value="UniProtKB-UniRule"/>
</dbReference>
<feature type="short sequence motif" description="'KMSKS' region" evidence="14">
    <location>
        <begin position="268"/>
        <end position="272"/>
    </location>
</feature>
<comment type="subcellular location">
    <subcellularLocation>
        <location evidence="2 14">Cytoplasm</location>
    </subcellularLocation>
</comment>
<feature type="binding site" evidence="14">
    <location>
        <position position="271"/>
    </location>
    <ligand>
        <name>ATP</name>
        <dbReference type="ChEBI" id="CHEBI:30616"/>
    </ligand>
</feature>
<evidence type="ECO:0000256" key="3">
    <source>
        <dbReference type="ARBA" id="ARBA00005594"/>
    </source>
</evidence>
<feature type="domain" description="tRNA synthetases class I catalytic" evidence="15">
    <location>
        <begin position="17"/>
        <end position="315"/>
    </location>
</feature>
<dbReference type="RefSeq" id="WP_236089826.1">
    <property type="nucleotide sequence ID" value="NZ_JAKGSG010000036.1"/>
</dbReference>
<evidence type="ECO:0000256" key="4">
    <source>
        <dbReference type="ARBA" id="ARBA00011245"/>
    </source>
</evidence>
<evidence type="ECO:0000313" key="18">
    <source>
        <dbReference type="EMBL" id="MCF4122029.1"/>
    </source>
</evidence>
<dbReference type="Gene3D" id="3.40.50.620">
    <property type="entry name" value="HUPs"/>
    <property type="match status" value="1"/>
</dbReference>
<comment type="subunit">
    <text evidence="4 14">Monomer.</text>
</comment>